<reference evidence="10 11" key="1">
    <citation type="submission" date="2016-09" db="EMBL/GenBank/DDBJ databases">
        <title>Extensive genetic diversity and differential bi-allelic expression allows diatom success in the polar Southern Ocean.</title>
        <authorList>
            <consortium name="DOE Joint Genome Institute"/>
            <person name="Mock T."/>
            <person name="Otillar R.P."/>
            <person name="Strauss J."/>
            <person name="Dupont C."/>
            <person name="Frickenhaus S."/>
            <person name="Maumus F."/>
            <person name="Mcmullan M."/>
            <person name="Sanges R."/>
            <person name="Schmutz J."/>
            <person name="Toseland A."/>
            <person name="Valas R."/>
            <person name="Veluchamy A."/>
            <person name="Ward B.J."/>
            <person name="Allen A."/>
            <person name="Barry K."/>
            <person name="Falciatore A."/>
            <person name="Ferrante M."/>
            <person name="Fortunato A.E."/>
            <person name="Gloeckner G."/>
            <person name="Gruber A."/>
            <person name="Hipkin R."/>
            <person name="Janech M."/>
            <person name="Kroth P."/>
            <person name="Leese F."/>
            <person name="Lindquist E."/>
            <person name="Lyon B.R."/>
            <person name="Martin J."/>
            <person name="Mayer C."/>
            <person name="Parker M."/>
            <person name="Quesneville H."/>
            <person name="Raymond J."/>
            <person name="Uhlig C."/>
            <person name="Valentin K.U."/>
            <person name="Worden A.Z."/>
            <person name="Armbrust E.V."/>
            <person name="Bowler C."/>
            <person name="Green B."/>
            <person name="Moulton V."/>
            <person name="Van Oosterhout C."/>
            <person name="Grigoriev I."/>
        </authorList>
    </citation>
    <scope>NUCLEOTIDE SEQUENCE [LARGE SCALE GENOMIC DNA]</scope>
    <source>
        <strain evidence="10 11">CCMP1102</strain>
    </source>
</reference>
<proteinExistence type="predicted"/>
<evidence type="ECO:0000256" key="6">
    <source>
        <dbReference type="ARBA" id="ARBA00023242"/>
    </source>
</evidence>
<dbReference type="PROSITE" id="PS51804">
    <property type="entry name" value="ZF_C2HC_LYAR"/>
    <property type="match status" value="2"/>
</dbReference>
<accession>A0A1E7FBE2</accession>
<protein>
    <recommendedName>
        <fullName evidence="9">Zinc finger C2H2 LYAR-type domain-containing protein</fullName>
    </recommendedName>
</protein>
<dbReference type="AlphaFoldDB" id="A0A1E7FBE2"/>
<feature type="region of interest" description="Disordered" evidence="8">
    <location>
        <begin position="160"/>
        <end position="216"/>
    </location>
</feature>
<evidence type="ECO:0000256" key="8">
    <source>
        <dbReference type="SAM" id="MobiDB-lite"/>
    </source>
</evidence>
<dbReference type="GO" id="GO:0008270">
    <property type="term" value="F:zinc ion binding"/>
    <property type="evidence" value="ECO:0007669"/>
    <property type="project" value="UniProtKB-KW"/>
</dbReference>
<sequence length="265" mass="30239">MVVFSCDGCGEMLKKSQVDGHANRCRRCDSVSCVDCSVSFWGDEYSKHTSCITEAERYEKTVWKGAKKKRNPQQEWMDIVVHCSSNPPAHLRSYMTTMSELDNIPRNEKKFVNFASNSLHLRGNNTKVVEEIWNLLKQEQGKRIAAKEVIKKQEDLKQELKKQQQQEEKEKEVAVSDKEDDSDSSSSDDSDDKPTIDAKKVKKITKKTLKEAPNKSMKVKKLRKILGKELGLPRSAKNQLKKILLETAKASKNKIKVDGEIICLH</sequence>
<dbReference type="SUPFAM" id="SSF57667">
    <property type="entry name" value="beta-beta-alpha zinc fingers"/>
    <property type="match status" value="2"/>
</dbReference>
<evidence type="ECO:0000256" key="4">
    <source>
        <dbReference type="ARBA" id="ARBA00022771"/>
    </source>
</evidence>
<dbReference type="PANTHER" id="PTHR13100:SF10">
    <property type="entry name" value="CELL GROWTH-REGULATING NUCLEOLAR PROTEIN"/>
    <property type="match status" value="1"/>
</dbReference>
<comment type="subcellular location">
    <subcellularLocation>
        <location evidence="1">Nucleus</location>
    </subcellularLocation>
</comment>
<dbReference type="GO" id="GO:0006364">
    <property type="term" value="P:rRNA processing"/>
    <property type="evidence" value="ECO:0007669"/>
    <property type="project" value="TreeGrafter"/>
</dbReference>
<evidence type="ECO:0000256" key="2">
    <source>
        <dbReference type="ARBA" id="ARBA00022723"/>
    </source>
</evidence>
<evidence type="ECO:0000313" key="11">
    <source>
        <dbReference type="Proteomes" id="UP000095751"/>
    </source>
</evidence>
<evidence type="ECO:0000256" key="1">
    <source>
        <dbReference type="ARBA" id="ARBA00004123"/>
    </source>
</evidence>
<evidence type="ECO:0000313" key="10">
    <source>
        <dbReference type="EMBL" id="OEU15454.1"/>
    </source>
</evidence>
<feature type="compositionally biased region" description="Basic and acidic residues" evidence="8">
    <location>
        <begin position="160"/>
        <end position="177"/>
    </location>
</feature>
<dbReference type="Pfam" id="PF08790">
    <property type="entry name" value="zf-LYAR"/>
    <property type="match status" value="1"/>
</dbReference>
<dbReference type="InParanoid" id="A0A1E7FBE2"/>
<dbReference type="EMBL" id="KV784359">
    <property type="protein sequence ID" value="OEU15454.1"/>
    <property type="molecule type" value="Genomic_DNA"/>
</dbReference>
<gene>
    <name evidence="10" type="ORF">FRACYDRAFT_240142</name>
</gene>
<dbReference type="PANTHER" id="PTHR13100">
    <property type="entry name" value="CELL GROWTH-REGULATING NUCLEOLAR PROTEIN LYAR"/>
    <property type="match status" value="1"/>
</dbReference>
<dbReference type="OrthoDB" id="21474at2759"/>
<dbReference type="GO" id="GO:0005730">
    <property type="term" value="C:nucleolus"/>
    <property type="evidence" value="ECO:0007669"/>
    <property type="project" value="TreeGrafter"/>
</dbReference>
<evidence type="ECO:0000256" key="3">
    <source>
        <dbReference type="ARBA" id="ARBA00022737"/>
    </source>
</evidence>
<keyword evidence="2" id="KW-0479">Metal-binding</keyword>
<keyword evidence="3" id="KW-0677">Repeat</keyword>
<dbReference type="InterPro" id="IPR036236">
    <property type="entry name" value="Znf_C2H2_sf"/>
</dbReference>
<dbReference type="GO" id="GO:0000122">
    <property type="term" value="P:negative regulation of transcription by RNA polymerase II"/>
    <property type="evidence" value="ECO:0007669"/>
    <property type="project" value="TreeGrafter"/>
</dbReference>
<dbReference type="InterPro" id="IPR039999">
    <property type="entry name" value="LYAR"/>
</dbReference>
<evidence type="ECO:0000256" key="5">
    <source>
        <dbReference type="ARBA" id="ARBA00022833"/>
    </source>
</evidence>
<dbReference type="InterPro" id="IPR014898">
    <property type="entry name" value="Znf_C2H2_LYAR"/>
</dbReference>
<keyword evidence="5" id="KW-0862">Zinc</keyword>
<dbReference type="KEGG" id="fcy:FRACYDRAFT_240142"/>
<keyword evidence="11" id="KW-1185">Reference proteome</keyword>
<feature type="domain" description="Zinc finger C2H2 LYAR-type" evidence="9">
    <location>
        <begin position="31"/>
        <end position="58"/>
    </location>
</feature>
<evidence type="ECO:0000256" key="7">
    <source>
        <dbReference type="PROSITE-ProRule" id="PRU01145"/>
    </source>
</evidence>
<dbReference type="Proteomes" id="UP000095751">
    <property type="component" value="Unassembled WGS sequence"/>
</dbReference>
<organism evidence="10 11">
    <name type="scientific">Fragilariopsis cylindrus CCMP1102</name>
    <dbReference type="NCBI Taxonomy" id="635003"/>
    <lineage>
        <taxon>Eukaryota</taxon>
        <taxon>Sar</taxon>
        <taxon>Stramenopiles</taxon>
        <taxon>Ochrophyta</taxon>
        <taxon>Bacillariophyta</taxon>
        <taxon>Bacillariophyceae</taxon>
        <taxon>Bacillariophycidae</taxon>
        <taxon>Bacillariales</taxon>
        <taxon>Bacillariaceae</taxon>
        <taxon>Fragilariopsis</taxon>
    </lineage>
</organism>
<evidence type="ECO:0000259" key="9">
    <source>
        <dbReference type="Pfam" id="PF08790"/>
    </source>
</evidence>
<dbReference type="Gene3D" id="3.30.1490.490">
    <property type="match status" value="1"/>
</dbReference>
<keyword evidence="4 7" id="KW-0863">Zinc-finger</keyword>
<dbReference type="GO" id="GO:0003677">
    <property type="term" value="F:DNA binding"/>
    <property type="evidence" value="ECO:0007669"/>
    <property type="project" value="InterPro"/>
</dbReference>
<name>A0A1E7FBE2_9STRA</name>
<keyword evidence="6" id="KW-0539">Nucleus</keyword>
<feature type="compositionally biased region" description="Acidic residues" evidence="8">
    <location>
        <begin position="178"/>
        <end position="191"/>
    </location>
</feature>
<dbReference type="FunFam" id="3.30.1490.490:FF:000001">
    <property type="entry name" value="cell growth-regulating nucleolar protein-like"/>
    <property type="match status" value="1"/>
</dbReference>